<dbReference type="EnsemblPlants" id="AET1Gv20720700.6">
    <property type="protein sequence ID" value="AET1Gv20720700.6"/>
    <property type="gene ID" value="AET1Gv20720700"/>
</dbReference>
<dbReference type="Gramene" id="AET1Gv20720700.6">
    <property type="protein sequence ID" value="AET1Gv20720700.6"/>
    <property type="gene ID" value="AET1Gv20720700"/>
</dbReference>
<evidence type="ECO:0000313" key="2">
    <source>
        <dbReference type="EnsemblPlants" id="AET1Gv20720700.6"/>
    </source>
</evidence>
<protein>
    <submittedName>
        <fullName evidence="2">Uncharacterized protein</fullName>
    </submittedName>
</protein>
<evidence type="ECO:0000256" key="1">
    <source>
        <dbReference type="SAM" id="Phobius"/>
    </source>
</evidence>
<reference evidence="3" key="2">
    <citation type="journal article" date="2017" name="Nat. Plants">
        <title>The Aegilops tauschii genome reveals multiple impacts of transposons.</title>
        <authorList>
            <person name="Zhao G."/>
            <person name="Zou C."/>
            <person name="Li K."/>
            <person name="Wang K."/>
            <person name="Li T."/>
            <person name="Gao L."/>
            <person name="Zhang X."/>
            <person name="Wang H."/>
            <person name="Yang Z."/>
            <person name="Liu X."/>
            <person name="Jiang W."/>
            <person name="Mao L."/>
            <person name="Kong X."/>
            <person name="Jiao Y."/>
            <person name="Jia J."/>
        </authorList>
    </citation>
    <scope>NUCLEOTIDE SEQUENCE [LARGE SCALE GENOMIC DNA]</scope>
    <source>
        <strain evidence="3">cv. AL8/78</strain>
    </source>
</reference>
<reference evidence="2" key="3">
    <citation type="journal article" date="2017" name="Nature">
        <title>Genome sequence of the progenitor of the wheat D genome Aegilops tauschii.</title>
        <authorList>
            <person name="Luo M.C."/>
            <person name="Gu Y.Q."/>
            <person name="Puiu D."/>
            <person name="Wang H."/>
            <person name="Twardziok S.O."/>
            <person name="Deal K.R."/>
            <person name="Huo N."/>
            <person name="Zhu T."/>
            <person name="Wang L."/>
            <person name="Wang Y."/>
            <person name="McGuire P.E."/>
            <person name="Liu S."/>
            <person name="Long H."/>
            <person name="Ramasamy R.K."/>
            <person name="Rodriguez J.C."/>
            <person name="Van S.L."/>
            <person name="Yuan L."/>
            <person name="Wang Z."/>
            <person name="Xia Z."/>
            <person name="Xiao L."/>
            <person name="Anderson O.D."/>
            <person name="Ouyang S."/>
            <person name="Liang Y."/>
            <person name="Zimin A.V."/>
            <person name="Pertea G."/>
            <person name="Qi P."/>
            <person name="Bennetzen J.L."/>
            <person name="Dai X."/>
            <person name="Dawson M.W."/>
            <person name="Muller H.G."/>
            <person name="Kugler K."/>
            <person name="Rivarola-Duarte L."/>
            <person name="Spannagl M."/>
            <person name="Mayer K.F.X."/>
            <person name="Lu F.H."/>
            <person name="Bevan M.W."/>
            <person name="Leroy P."/>
            <person name="Li P."/>
            <person name="You F.M."/>
            <person name="Sun Q."/>
            <person name="Liu Z."/>
            <person name="Lyons E."/>
            <person name="Wicker T."/>
            <person name="Salzberg S.L."/>
            <person name="Devos K.M."/>
            <person name="Dvorak J."/>
        </authorList>
    </citation>
    <scope>NUCLEOTIDE SEQUENCE [LARGE SCALE GENOMIC DNA]</scope>
    <source>
        <strain evidence="2">cv. AL8/78</strain>
    </source>
</reference>
<reference evidence="2" key="5">
    <citation type="journal article" date="2021" name="G3 (Bethesda)">
        <title>Aegilops tauschii genome assembly Aet v5.0 features greater sequence contiguity and improved annotation.</title>
        <authorList>
            <person name="Wang L."/>
            <person name="Zhu T."/>
            <person name="Rodriguez J.C."/>
            <person name="Deal K.R."/>
            <person name="Dubcovsky J."/>
            <person name="McGuire P.E."/>
            <person name="Lux T."/>
            <person name="Spannagl M."/>
            <person name="Mayer K.F.X."/>
            <person name="Baldrich P."/>
            <person name="Meyers B.C."/>
            <person name="Huo N."/>
            <person name="Gu Y.Q."/>
            <person name="Zhou H."/>
            <person name="Devos K.M."/>
            <person name="Bennetzen J.L."/>
            <person name="Unver T."/>
            <person name="Budak H."/>
            <person name="Gulick P.J."/>
            <person name="Galiba G."/>
            <person name="Kalapos B."/>
            <person name="Nelson D.R."/>
            <person name="Li P."/>
            <person name="You F.M."/>
            <person name="Luo M.C."/>
            <person name="Dvorak J."/>
        </authorList>
    </citation>
    <scope>NUCLEOTIDE SEQUENCE [LARGE SCALE GENOMIC DNA]</scope>
    <source>
        <strain evidence="2">cv. AL8/78</strain>
    </source>
</reference>
<proteinExistence type="predicted"/>
<keyword evidence="3" id="KW-1185">Reference proteome</keyword>
<keyword evidence="1" id="KW-1133">Transmembrane helix</keyword>
<organism evidence="2 3">
    <name type="scientific">Aegilops tauschii subsp. strangulata</name>
    <name type="common">Goatgrass</name>
    <dbReference type="NCBI Taxonomy" id="200361"/>
    <lineage>
        <taxon>Eukaryota</taxon>
        <taxon>Viridiplantae</taxon>
        <taxon>Streptophyta</taxon>
        <taxon>Embryophyta</taxon>
        <taxon>Tracheophyta</taxon>
        <taxon>Spermatophyta</taxon>
        <taxon>Magnoliopsida</taxon>
        <taxon>Liliopsida</taxon>
        <taxon>Poales</taxon>
        <taxon>Poaceae</taxon>
        <taxon>BOP clade</taxon>
        <taxon>Pooideae</taxon>
        <taxon>Triticodae</taxon>
        <taxon>Triticeae</taxon>
        <taxon>Triticinae</taxon>
        <taxon>Aegilops</taxon>
    </lineage>
</organism>
<dbReference type="Proteomes" id="UP000015105">
    <property type="component" value="Chromosome 1D"/>
</dbReference>
<feature type="transmembrane region" description="Helical" evidence="1">
    <location>
        <begin position="53"/>
        <end position="74"/>
    </location>
</feature>
<keyword evidence="1" id="KW-0812">Transmembrane</keyword>
<evidence type="ECO:0000313" key="3">
    <source>
        <dbReference type="Proteomes" id="UP000015105"/>
    </source>
</evidence>
<reference evidence="2" key="4">
    <citation type="submission" date="2019-03" db="UniProtKB">
        <authorList>
            <consortium name="EnsemblPlants"/>
        </authorList>
    </citation>
    <scope>IDENTIFICATION</scope>
</reference>
<accession>A0A452ZD24</accession>
<reference evidence="3" key="1">
    <citation type="journal article" date="2014" name="Science">
        <title>Ancient hybridizations among the ancestral genomes of bread wheat.</title>
        <authorList>
            <consortium name="International Wheat Genome Sequencing Consortium,"/>
            <person name="Marcussen T."/>
            <person name="Sandve S.R."/>
            <person name="Heier L."/>
            <person name="Spannagl M."/>
            <person name="Pfeifer M."/>
            <person name="Jakobsen K.S."/>
            <person name="Wulff B.B."/>
            <person name="Steuernagel B."/>
            <person name="Mayer K.F."/>
            <person name="Olsen O.A."/>
        </authorList>
    </citation>
    <scope>NUCLEOTIDE SEQUENCE [LARGE SCALE GENOMIC DNA]</scope>
    <source>
        <strain evidence="3">cv. AL8/78</strain>
    </source>
</reference>
<dbReference type="AlphaFoldDB" id="A0A452ZD24"/>
<feature type="transmembrane region" description="Helical" evidence="1">
    <location>
        <begin position="12"/>
        <end position="32"/>
    </location>
</feature>
<sequence>MMQFDLVKNKSVLFRLTSRLLLYTSMCIYGCLSHMRSRDAMPILHLRTSQMGIRTLVVVAAYLAKSGCLAVLAASPSSIHRSYRRRFQHMHDQLMHTKLATSSWEDVRLS</sequence>
<name>A0A452ZD24_AEGTS</name>
<keyword evidence="1" id="KW-0472">Membrane</keyword>